<dbReference type="HOGENOM" id="CLU_2820919_0_0_2"/>
<accession>A0A0E3PXG3</accession>
<protein>
    <submittedName>
        <fullName evidence="1">Uncharacterized protein</fullName>
    </submittedName>
</protein>
<sequence>MILWQVQKNHSRASIDFPPDPPLYTLIPWSLLNTYFQNPVFLIYDNGKKSISEDSRLFNGNFCAER</sequence>
<reference evidence="1 2" key="1">
    <citation type="submission" date="2014-07" db="EMBL/GenBank/DDBJ databases">
        <title>Methanogenic archaea and the global carbon cycle.</title>
        <authorList>
            <person name="Henriksen J.R."/>
            <person name="Luke J."/>
            <person name="Reinhart S."/>
            <person name="Benedict M.N."/>
            <person name="Youngblut N.D."/>
            <person name="Metcalf M.E."/>
            <person name="Whitaker R.J."/>
            <person name="Metcalf W.W."/>
        </authorList>
    </citation>
    <scope>NUCLEOTIDE SEQUENCE [LARGE SCALE GENOMIC DNA]</scope>
    <source>
        <strain evidence="1 2">WWM610</strain>
    </source>
</reference>
<proteinExistence type="predicted"/>
<evidence type="ECO:0000313" key="1">
    <source>
        <dbReference type="EMBL" id="AKB41295.1"/>
    </source>
</evidence>
<gene>
    <name evidence="1" type="ORF">MSMAW_2304</name>
</gene>
<dbReference type="Proteomes" id="UP000033058">
    <property type="component" value="Chromosome"/>
</dbReference>
<dbReference type="AlphaFoldDB" id="A0A0E3PXG3"/>
<organism evidence="1 2">
    <name type="scientific">Methanosarcina mazei WWM610</name>
    <dbReference type="NCBI Taxonomy" id="1434117"/>
    <lineage>
        <taxon>Archaea</taxon>
        <taxon>Methanobacteriati</taxon>
        <taxon>Methanobacteriota</taxon>
        <taxon>Stenosarchaea group</taxon>
        <taxon>Methanomicrobia</taxon>
        <taxon>Methanosarcinales</taxon>
        <taxon>Methanosarcinaceae</taxon>
        <taxon>Methanosarcina</taxon>
    </lineage>
</organism>
<dbReference type="EMBL" id="CP009509">
    <property type="protein sequence ID" value="AKB41295.1"/>
    <property type="molecule type" value="Genomic_DNA"/>
</dbReference>
<evidence type="ECO:0000313" key="2">
    <source>
        <dbReference type="Proteomes" id="UP000033058"/>
    </source>
</evidence>
<name>A0A0E3PXG3_METMZ</name>